<dbReference type="InterPro" id="IPR000182">
    <property type="entry name" value="GNAT_dom"/>
</dbReference>
<protein>
    <recommendedName>
        <fullName evidence="2">N-acetyltransferase domain-containing protein</fullName>
    </recommendedName>
</protein>
<dbReference type="InterPro" id="IPR016181">
    <property type="entry name" value="Acyl_CoA_acyltransferase"/>
</dbReference>
<evidence type="ECO:0000313" key="3">
    <source>
        <dbReference type="EMBL" id="AVO44215.1"/>
    </source>
</evidence>
<reference evidence="3 4" key="1">
    <citation type="submission" date="2018-03" db="EMBL/GenBank/DDBJ databases">
        <title>Genome sequencing of Phreatobacter sp.</title>
        <authorList>
            <person name="Kim S.-J."/>
            <person name="Heo J."/>
            <person name="Kwon S.-W."/>
        </authorList>
    </citation>
    <scope>NUCLEOTIDE SEQUENCE [LARGE SCALE GENOMIC DNA]</scope>
    <source>
        <strain evidence="3 4">S-12</strain>
    </source>
</reference>
<organism evidence="3 4">
    <name type="scientific">Phreatobacter cathodiphilus</name>
    <dbReference type="NCBI Taxonomy" id="1868589"/>
    <lineage>
        <taxon>Bacteria</taxon>
        <taxon>Pseudomonadati</taxon>
        <taxon>Pseudomonadota</taxon>
        <taxon>Alphaproteobacteria</taxon>
        <taxon>Hyphomicrobiales</taxon>
        <taxon>Phreatobacteraceae</taxon>
        <taxon>Phreatobacter</taxon>
    </lineage>
</organism>
<dbReference type="OrthoDB" id="7263714at2"/>
<dbReference type="Gene3D" id="3.40.630.30">
    <property type="match status" value="1"/>
</dbReference>
<feature type="region of interest" description="Disordered" evidence="1">
    <location>
        <begin position="1"/>
        <end position="100"/>
    </location>
</feature>
<evidence type="ECO:0000259" key="2">
    <source>
        <dbReference type="PROSITE" id="PS51186"/>
    </source>
</evidence>
<dbReference type="SUPFAM" id="SSF55729">
    <property type="entry name" value="Acyl-CoA N-acyltransferases (Nat)"/>
    <property type="match status" value="1"/>
</dbReference>
<dbReference type="Proteomes" id="UP000237889">
    <property type="component" value="Chromosome"/>
</dbReference>
<gene>
    <name evidence="3" type="ORF">C6569_03540</name>
</gene>
<dbReference type="CDD" id="cd04301">
    <property type="entry name" value="NAT_SF"/>
    <property type="match status" value="1"/>
</dbReference>
<dbReference type="PANTHER" id="PTHR43792:SF1">
    <property type="entry name" value="N-ACETYLTRANSFERASE DOMAIN-CONTAINING PROTEIN"/>
    <property type="match status" value="1"/>
</dbReference>
<accession>A0A2S0N7W4</accession>
<evidence type="ECO:0000313" key="4">
    <source>
        <dbReference type="Proteomes" id="UP000237889"/>
    </source>
</evidence>
<dbReference type="InterPro" id="IPR051531">
    <property type="entry name" value="N-acetyltransferase"/>
</dbReference>
<dbReference type="Pfam" id="PF13302">
    <property type="entry name" value="Acetyltransf_3"/>
    <property type="match status" value="1"/>
</dbReference>
<feature type="domain" description="N-acetyltransferase" evidence="2">
    <location>
        <begin position="101"/>
        <end position="255"/>
    </location>
</feature>
<dbReference type="PROSITE" id="PS51186">
    <property type="entry name" value="GNAT"/>
    <property type="match status" value="1"/>
</dbReference>
<dbReference type="PANTHER" id="PTHR43792">
    <property type="entry name" value="GNAT FAMILY, PUTATIVE (AFU_ORTHOLOGUE AFUA_3G00765)-RELATED-RELATED"/>
    <property type="match status" value="1"/>
</dbReference>
<sequence length="260" mass="27931">MGPIAAKTTSSGTRARGARRGSDMKGISIVAPDVARLVGQRQPAGTEGRRSLPGGLKSPAPPDVRAADATGGGDIQAQMDRPSPDEETSRVNPESLDTDRLRLAPVAETDFADLCRLTAHPEVGGKLKHGVLTEAETRAQLDTYRATWDSRGYGVFVMRRREDGAFVGIVGLWDHDEGVGVAMRYAVMPEHRSRGYTKEGAIAVLKFAEQQNIHPVMAVTRENNLVSRQILVDLGFALREIRDTGHARLAIFALASGGPA</sequence>
<dbReference type="GO" id="GO:0016747">
    <property type="term" value="F:acyltransferase activity, transferring groups other than amino-acyl groups"/>
    <property type="evidence" value="ECO:0007669"/>
    <property type="project" value="InterPro"/>
</dbReference>
<name>A0A2S0N7W4_9HYPH</name>
<proteinExistence type="predicted"/>
<keyword evidence="4" id="KW-1185">Reference proteome</keyword>
<dbReference type="AlphaFoldDB" id="A0A2S0N7W4"/>
<dbReference type="EMBL" id="CP027668">
    <property type="protein sequence ID" value="AVO44215.1"/>
    <property type="molecule type" value="Genomic_DNA"/>
</dbReference>
<evidence type="ECO:0000256" key="1">
    <source>
        <dbReference type="SAM" id="MobiDB-lite"/>
    </source>
</evidence>
<dbReference type="KEGG" id="phr:C6569_03540"/>